<evidence type="ECO:0000313" key="3">
    <source>
        <dbReference type="Proteomes" id="UP001188597"/>
    </source>
</evidence>
<dbReference type="AlphaFoldDB" id="A0AA89AMH8"/>
<feature type="signal peptide" evidence="1">
    <location>
        <begin position="1"/>
        <end position="22"/>
    </location>
</feature>
<evidence type="ECO:0000256" key="1">
    <source>
        <dbReference type="RuleBase" id="RU363099"/>
    </source>
</evidence>
<keyword evidence="1" id="KW-0964">Secreted</keyword>
<accession>A0AA89AMH8</accession>
<keyword evidence="3" id="KW-1185">Reference proteome</keyword>
<comment type="subunit">
    <text evidence="1">Homodimer.</text>
</comment>
<dbReference type="Pfam" id="PF03018">
    <property type="entry name" value="Dirigent"/>
    <property type="match status" value="1"/>
</dbReference>
<keyword evidence="1" id="KW-0052">Apoplast</keyword>
<keyword evidence="1" id="KW-0732">Signal</keyword>
<comment type="function">
    <text evidence="1">Dirigent proteins impart stereoselectivity on the phenoxy radical-coupling reaction, yielding optically active lignans from two molecules of coniferyl alcohol in the biosynthesis of lignans, flavonolignans, and alkaloids and thus plays a central role in plant secondary metabolism.</text>
</comment>
<proteinExistence type="inferred from homology"/>
<dbReference type="Proteomes" id="UP001188597">
    <property type="component" value="Unassembled WGS sequence"/>
</dbReference>
<feature type="chain" id="PRO_5041515900" description="Dirigent protein" evidence="1">
    <location>
        <begin position="23"/>
        <end position="116"/>
    </location>
</feature>
<dbReference type="InterPro" id="IPR004265">
    <property type="entry name" value="Dirigent"/>
</dbReference>
<organism evidence="2 3">
    <name type="scientific">Escallonia herrerae</name>
    <dbReference type="NCBI Taxonomy" id="1293975"/>
    <lineage>
        <taxon>Eukaryota</taxon>
        <taxon>Viridiplantae</taxon>
        <taxon>Streptophyta</taxon>
        <taxon>Embryophyta</taxon>
        <taxon>Tracheophyta</taxon>
        <taxon>Spermatophyta</taxon>
        <taxon>Magnoliopsida</taxon>
        <taxon>eudicotyledons</taxon>
        <taxon>Gunneridae</taxon>
        <taxon>Pentapetalae</taxon>
        <taxon>asterids</taxon>
        <taxon>campanulids</taxon>
        <taxon>Escalloniales</taxon>
        <taxon>Escalloniaceae</taxon>
        <taxon>Escallonia</taxon>
    </lineage>
</organism>
<dbReference type="PANTHER" id="PTHR21495">
    <property type="entry name" value="NUCLEOPORIN-RELATED"/>
    <property type="match status" value="1"/>
</dbReference>
<protein>
    <recommendedName>
        <fullName evidence="1">Dirigent protein</fullName>
    </recommendedName>
</protein>
<dbReference type="GO" id="GO:0048046">
    <property type="term" value="C:apoplast"/>
    <property type="evidence" value="ECO:0007669"/>
    <property type="project" value="UniProtKB-SubCell"/>
</dbReference>
<reference evidence="2" key="1">
    <citation type="submission" date="2022-12" db="EMBL/GenBank/DDBJ databases">
        <title>Draft genome assemblies for two species of Escallonia (Escalloniales).</title>
        <authorList>
            <person name="Chanderbali A."/>
            <person name="Dervinis C."/>
            <person name="Anghel I."/>
            <person name="Soltis D."/>
            <person name="Soltis P."/>
            <person name="Zapata F."/>
        </authorList>
    </citation>
    <scope>NUCLEOTIDE SEQUENCE</scope>
    <source>
        <strain evidence="2">UCBG64.0493</strain>
        <tissue evidence="2">Leaf</tissue>
    </source>
</reference>
<dbReference type="EMBL" id="JAVXUP010001618">
    <property type="protein sequence ID" value="KAK3009704.1"/>
    <property type="molecule type" value="Genomic_DNA"/>
</dbReference>
<evidence type="ECO:0000313" key="2">
    <source>
        <dbReference type="EMBL" id="KAK3009704.1"/>
    </source>
</evidence>
<comment type="subcellular location">
    <subcellularLocation>
        <location evidence="1">Secreted</location>
        <location evidence="1">Extracellular space</location>
        <location evidence="1">Apoplast</location>
    </subcellularLocation>
</comment>
<comment type="similarity">
    <text evidence="1">Belongs to the plant dirigent protein family.</text>
</comment>
<comment type="caution">
    <text evidence="2">The sequence shown here is derived from an EMBL/GenBank/DDBJ whole genome shotgun (WGS) entry which is preliminary data.</text>
</comment>
<gene>
    <name evidence="2" type="ORF">RJ639_013753</name>
</gene>
<sequence length="116" mass="12425">MGKLTAFPVLFTMLMSFRVITAKTKGKNPTAALVAHAQTTSTSLSFFGLVNMVDDPLTVGPEQPSKLVGRAHGFYASSSQEKIGLLCTLNFVFKEGEYNGSSLAVLGHNPTMHVYG</sequence>
<name>A0AA89AMH8_9ASTE</name>